<evidence type="ECO:0000313" key="5">
    <source>
        <dbReference type="EMBL" id="MBW4660135.1"/>
    </source>
</evidence>
<dbReference type="GO" id="GO:0032259">
    <property type="term" value="P:methylation"/>
    <property type="evidence" value="ECO:0007669"/>
    <property type="project" value="UniProtKB-KW"/>
</dbReference>
<dbReference type="Proteomes" id="UP000757435">
    <property type="component" value="Unassembled WGS sequence"/>
</dbReference>
<comment type="catalytic activity">
    <reaction evidence="4">
        <text>demethylphylloquinol + S-adenosyl-L-methionine = phylloquinol + S-adenosyl-L-homocysteine + H(+)</text>
        <dbReference type="Rhea" id="RHEA:40551"/>
        <dbReference type="ChEBI" id="CHEBI:15378"/>
        <dbReference type="ChEBI" id="CHEBI:28433"/>
        <dbReference type="ChEBI" id="CHEBI:57856"/>
        <dbReference type="ChEBI" id="CHEBI:59789"/>
        <dbReference type="ChEBI" id="CHEBI:87844"/>
        <dbReference type="EC" id="2.1.1.329"/>
    </reaction>
</comment>
<dbReference type="EMBL" id="JAHHHD010000018">
    <property type="protein sequence ID" value="MBW4660135.1"/>
    <property type="molecule type" value="Genomic_DNA"/>
</dbReference>
<protein>
    <recommendedName>
        <fullName evidence="4">2-phytyl-1,4-naphtoquinone methyltransferase</fullName>
        <ecNumber evidence="4">2.1.1.329</ecNumber>
    </recommendedName>
    <alternativeName>
        <fullName evidence="4">Demethylphylloquinone methyltransferase</fullName>
    </alternativeName>
</protein>
<comment type="similarity">
    <text evidence="4">Belongs to the class I-like SAM-binding methyltransferase superfamily. MenG/UbiE family.</text>
</comment>
<dbReference type="HAMAP" id="MF_01982">
    <property type="entry name" value="MenG_phylloquinone_subfam"/>
    <property type="match status" value="1"/>
</dbReference>
<proteinExistence type="inferred from homology"/>
<accession>A0A951QE47</accession>
<comment type="function">
    <text evidence="4">Methyltransferase required for the conversion of 2-phytyl-1,4-beta-naphthoquinol to phylloquinol.</text>
</comment>
<keyword evidence="2 4" id="KW-0808">Transferase</keyword>
<dbReference type="Pfam" id="PF01209">
    <property type="entry name" value="Ubie_methyltran"/>
    <property type="match status" value="1"/>
</dbReference>
<dbReference type="PROSITE" id="PS51608">
    <property type="entry name" value="SAM_MT_UBIE"/>
    <property type="match status" value="1"/>
</dbReference>
<dbReference type="PROSITE" id="PS01183">
    <property type="entry name" value="UBIE_1"/>
    <property type="match status" value="1"/>
</dbReference>
<comment type="caution">
    <text evidence="5">The sequence shown here is derived from an EMBL/GenBank/DDBJ whole genome shotgun (WGS) entry which is preliminary data.</text>
</comment>
<dbReference type="EC" id="2.1.1.329" evidence="4"/>
<dbReference type="InterPro" id="IPR029063">
    <property type="entry name" value="SAM-dependent_MTases_sf"/>
</dbReference>
<dbReference type="InterPro" id="IPR023576">
    <property type="entry name" value="UbiE/COQ5_MeTrFase_CS"/>
</dbReference>
<dbReference type="GO" id="GO:0052624">
    <property type="term" value="F:2-phytyl-1,4-naphthoquinone methyltransferase activity"/>
    <property type="evidence" value="ECO:0007669"/>
    <property type="project" value="UniProtKB-EC"/>
</dbReference>
<dbReference type="GO" id="GO:0042372">
    <property type="term" value="P:phylloquinone biosynthetic process"/>
    <property type="evidence" value="ECO:0007669"/>
    <property type="project" value="UniProtKB-UniRule"/>
</dbReference>
<dbReference type="PANTHER" id="PTHR43591">
    <property type="entry name" value="METHYLTRANSFERASE"/>
    <property type="match status" value="1"/>
</dbReference>
<name>A0A951QE47_9CYAN</name>
<dbReference type="Gene3D" id="3.40.50.150">
    <property type="entry name" value="Vaccinia Virus protein VP39"/>
    <property type="match status" value="1"/>
</dbReference>
<organism evidence="5 6">
    <name type="scientific">Drouetiella hepatica Uher 2000/2452</name>
    <dbReference type="NCBI Taxonomy" id="904376"/>
    <lineage>
        <taxon>Bacteria</taxon>
        <taxon>Bacillati</taxon>
        <taxon>Cyanobacteriota</taxon>
        <taxon>Cyanophyceae</taxon>
        <taxon>Oculatellales</taxon>
        <taxon>Oculatellaceae</taxon>
        <taxon>Drouetiella</taxon>
    </lineage>
</organism>
<dbReference type="SUPFAM" id="SSF53335">
    <property type="entry name" value="S-adenosyl-L-methionine-dependent methyltransferases"/>
    <property type="match status" value="1"/>
</dbReference>
<reference evidence="5" key="2">
    <citation type="journal article" date="2022" name="Microbiol. Resour. Announc.">
        <title>Metagenome Sequencing to Explore Phylogenomics of Terrestrial Cyanobacteria.</title>
        <authorList>
            <person name="Ward R.D."/>
            <person name="Stajich J.E."/>
            <person name="Johansen J.R."/>
            <person name="Huntemann M."/>
            <person name="Clum A."/>
            <person name="Foster B."/>
            <person name="Foster B."/>
            <person name="Roux S."/>
            <person name="Palaniappan K."/>
            <person name="Varghese N."/>
            <person name="Mukherjee S."/>
            <person name="Reddy T.B.K."/>
            <person name="Daum C."/>
            <person name="Copeland A."/>
            <person name="Chen I.A."/>
            <person name="Ivanova N.N."/>
            <person name="Kyrpides N.C."/>
            <person name="Shapiro N."/>
            <person name="Eloe-Fadrosh E.A."/>
            <person name="Pietrasiak N."/>
        </authorList>
    </citation>
    <scope>NUCLEOTIDE SEQUENCE</scope>
    <source>
        <strain evidence="5">UHER 2000/2452</strain>
    </source>
</reference>
<evidence type="ECO:0000313" key="6">
    <source>
        <dbReference type="Proteomes" id="UP000757435"/>
    </source>
</evidence>
<dbReference type="AlphaFoldDB" id="A0A951QE47"/>
<evidence type="ECO:0000256" key="2">
    <source>
        <dbReference type="ARBA" id="ARBA00022679"/>
    </source>
</evidence>
<dbReference type="InterPro" id="IPR032904">
    <property type="entry name" value="MenG"/>
</dbReference>
<sequence>MASTNSTASPVAKDIQTIFNRIAPEYDRLNDRLSLGLHRVWKQMAVKWSNASPGSVCLDVCCGSGDLTQMLARQVGAKAGAKAGAKTGAKAEGQTYGQQAYRGQAYGGQVYGLDFSAALLATARQRVEQNFQPLPITWIEGDALHLPFDDNQFDAATLGYGLRNVTDIPRSLEELQRVLKPGAKVAILDFHRPSNPYLRSLQQWYLDTLVVPMAAGLGLREEYAYISPSLDRFPSGAEQVVLADQAGFSHAVHYPIAADMMGILVATK</sequence>
<keyword evidence="3 4" id="KW-0949">S-adenosyl-L-methionine</keyword>
<evidence type="ECO:0000256" key="1">
    <source>
        <dbReference type="ARBA" id="ARBA00022603"/>
    </source>
</evidence>
<evidence type="ECO:0000256" key="4">
    <source>
        <dbReference type="HAMAP-Rule" id="MF_01982"/>
    </source>
</evidence>
<keyword evidence="1 4" id="KW-0489">Methyltransferase</keyword>
<gene>
    <name evidence="5" type="primary">ubiE</name>
    <name evidence="4" type="synonym">menG</name>
    <name evidence="5" type="ORF">KME15_15780</name>
</gene>
<dbReference type="HAMAP" id="MF_01813">
    <property type="entry name" value="MenG_UbiE_methyltr"/>
    <property type="match status" value="1"/>
</dbReference>
<evidence type="ECO:0000256" key="3">
    <source>
        <dbReference type="ARBA" id="ARBA00022691"/>
    </source>
</evidence>
<comment type="pathway">
    <text evidence="4">Cofactor biosynthesis; phylloquinone biosynthesis.</text>
</comment>
<dbReference type="NCBIfam" id="NF001244">
    <property type="entry name" value="PRK00216.1-5"/>
    <property type="match status" value="1"/>
</dbReference>
<dbReference type="CDD" id="cd02440">
    <property type="entry name" value="AdoMet_MTases"/>
    <property type="match status" value="1"/>
</dbReference>
<reference evidence="5" key="1">
    <citation type="submission" date="2021-05" db="EMBL/GenBank/DDBJ databases">
        <authorList>
            <person name="Pietrasiak N."/>
            <person name="Ward R."/>
            <person name="Stajich J.E."/>
            <person name="Kurbessoian T."/>
        </authorList>
    </citation>
    <scope>NUCLEOTIDE SEQUENCE</scope>
    <source>
        <strain evidence="5">UHER 2000/2452</strain>
    </source>
</reference>
<dbReference type="PANTHER" id="PTHR43591:SF24">
    <property type="entry name" value="2-METHOXY-6-POLYPRENYL-1,4-BENZOQUINOL METHYLASE, MITOCHONDRIAL"/>
    <property type="match status" value="1"/>
</dbReference>
<dbReference type="InterPro" id="IPR004033">
    <property type="entry name" value="UbiE/COQ5_MeTrFase"/>
</dbReference>